<dbReference type="SUPFAM" id="SSF53041">
    <property type="entry name" value="Resolvase-like"/>
    <property type="match status" value="1"/>
</dbReference>
<protein>
    <submittedName>
        <fullName evidence="3">Integrase</fullName>
    </submittedName>
</protein>
<dbReference type="InterPro" id="IPR011109">
    <property type="entry name" value="DNA_bind_recombinase_dom"/>
</dbReference>
<feature type="domain" description="Recombinase" evidence="2">
    <location>
        <begin position="157"/>
        <end position="274"/>
    </location>
</feature>
<dbReference type="GO" id="GO:0003677">
    <property type="term" value="F:DNA binding"/>
    <property type="evidence" value="ECO:0007669"/>
    <property type="project" value="InterPro"/>
</dbReference>
<evidence type="ECO:0000313" key="4">
    <source>
        <dbReference type="Proteomes" id="UP000316882"/>
    </source>
</evidence>
<organism evidence="3 4">
    <name type="scientific">Brevibacillus parabrevis</name>
    <dbReference type="NCBI Taxonomy" id="54914"/>
    <lineage>
        <taxon>Bacteria</taxon>
        <taxon>Bacillati</taxon>
        <taxon>Bacillota</taxon>
        <taxon>Bacilli</taxon>
        <taxon>Bacillales</taxon>
        <taxon>Paenibacillaceae</taxon>
        <taxon>Brevibacillus</taxon>
    </lineage>
</organism>
<dbReference type="AlphaFoldDB" id="A0A4Y3PJH3"/>
<dbReference type="InterPro" id="IPR038109">
    <property type="entry name" value="DNA_bind_recomb_sf"/>
</dbReference>
<dbReference type="InterPro" id="IPR025827">
    <property type="entry name" value="Zn_ribbon_recom_dom"/>
</dbReference>
<dbReference type="PROSITE" id="PS51737">
    <property type="entry name" value="RECOMBINASE_DNA_BIND"/>
    <property type="match status" value="1"/>
</dbReference>
<dbReference type="Gene3D" id="3.40.50.1390">
    <property type="entry name" value="Resolvase, N-terminal catalytic domain"/>
    <property type="match status" value="1"/>
</dbReference>
<evidence type="ECO:0000313" key="3">
    <source>
        <dbReference type="EMBL" id="GEB32945.1"/>
    </source>
</evidence>
<dbReference type="Pfam" id="PF00239">
    <property type="entry name" value="Resolvase"/>
    <property type="match status" value="1"/>
</dbReference>
<dbReference type="STRING" id="54914.AV540_11250"/>
<dbReference type="EMBL" id="BJMH01000010">
    <property type="protein sequence ID" value="GEB32945.1"/>
    <property type="molecule type" value="Genomic_DNA"/>
</dbReference>
<dbReference type="InterPro" id="IPR006119">
    <property type="entry name" value="Resolv_N"/>
</dbReference>
<evidence type="ECO:0000259" key="2">
    <source>
        <dbReference type="PROSITE" id="PS51737"/>
    </source>
</evidence>
<proteinExistence type="predicted"/>
<keyword evidence="4" id="KW-1185">Reference proteome</keyword>
<dbReference type="CDD" id="cd03768">
    <property type="entry name" value="SR_ResInv"/>
    <property type="match status" value="1"/>
</dbReference>
<gene>
    <name evidence="3" type="primary">int</name>
    <name evidence="3" type="ORF">BPA01_25250</name>
</gene>
<dbReference type="PANTHER" id="PTHR30461">
    <property type="entry name" value="DNA-INVERTASE FROM LAMBDOID PROPHAGE"/>
    <property type="match status" value="1"/>
</dbReference>
<dbReference type="PANTHER" id="PTHR30461:SF23">
    <property type="entry name" value="DNA RECOMBINASE-RELATED"/>
    <property type="match status" value="1"/>
</dbReference>
<dbReference type="SMART" id="SM00857">
    <property type="entry name" value="Resolvase"/>
    <property type="match status" value="1"/>
</dbReference>
<dbReference type="InterPro" id="IPR050639">
    <property type="entry name" value="SSR_resolvase"/>
</dbReference>
<dbReference type="Proteomes" id="UP000316882">
    <property type="component" value="Unassembled WGS sequence"/>
</dbReference>
<dbReference type="GO" id="GO:0000150">
    <property type="term" value="F:DNA strand exchange activity"/>
    <property type="evidence" value="ECO:0007669"/>
    <property type="project" value="InterPro"/>
</dbReference>
<accession>A0A4Y3PJH3</accession>
<feature type="domain" description="Resolvase/invertase-type recombinase catalytic" evidence="1">
    <location>
        <begin position="2"/>
        <end position="149"/>
    </location>
</feature>
<sequence>MRTAVYMRVSTEDQAREGFSIPAQREKLLAYVHSQGWEVAAIYAEEGVSAKDTNRPELKRMLKDIREGKTDVVLVYRLDRLTRSVLDLYRLLQEFEKYDVRFKSCTEVYDTTTAIGRLFITLVAALAQWERENLAERVKLGMEQMAKERKRPGGPPPFGYELVDGALTIQHVEAAGVREMFERYEKGESPRQIAEWANRQGLRGKNGASWGASSVLRLLKNPVYHGALRWNYTDGLQRQNSPDQWIVEEAAHPAIIDKDLFMRIQQKMAARSSLHPRVLGSTFCFSGLLYCSLCHSPMRGKTANTKSAGKRYVHRYYVCKNKQAGRCDAPAIREDRLEQAILSELMSYSHEARAALEEVRASLSSVVPFADAEAREQRRALKLRRWEAAYEEGLLTLEAFRLKIAALAKEADALFPDPPPSFAKAAFPPCNQLTNWPLLWSHASDEERRMLMTALVKRVEAAEAPGRNAHGRTIQLQQLVFW</sequence>
<reference evidence="3 4" key="1">
    <citation type="submission" date="2019-06" db="EMBL/GenBank/DDBJ databases">
        <title>Whole genome shotgun sequence of Brevibacillus parabrevis NBRC 12334.</title>
        <authorList>
            <person name="Hosoyama A."/>
            <person name="Uohara A."/>
            <person name="Ohji S."/>
            <person name="Ichikawa N."/>
        </authorList>
    </citation>
    <scope>NUCLEOTIDE SEQUENCE [LARGE SCALE GENOMIC DNA]</scope>
    <source>
        <strain evidence="3 4">NBRC 12334</strain>
    </source>
</reference>
<dbReference type="Pfam" id="PF07508">
    <property type="entry name" value="Recombinase"/>
    <property type="match status" value="1"/>
</dbReference>
<dbReference type="Gene3D" id="3.90.1750.20">
    <property type="entry name" value="Putative Large Serine Recombinase, Chain B, Domain 2"/>
    <property type="match status" value="1"/>
</dbReference>
<comment type="caution">
    <text evidence="3">The sequence shown here is derived from an EMBL/GenBank/DDBJ whole genome shotgun (WGS) entry which is preliminary data.</text>
</comment>
<dbReference type="Pfam" id="PF13408">
    <property type="entry name" value="Zn_ribbon_recom"/>
    <property type="match status" value="1"/>
</dbReference>
<dbReference type="PROSITE" id="PS51736">
    <property type="entry name" value="RECOMBINASES_3"/>
    <property type="match status" value="1"/>
</dbReference>
<evidence type="ECO:0000259" key="1">
    <source>
        <dbReference type="PROSITE" id="PS51736"/>
    </source>
</evidence>
<dbReference type="InterPro" id="IPR036162">
    <property type="entry name" value="Resolvase-like_N_sf"/>
</dbReference>
<dbReference type="RefSeq" id="WP_122964008.1">
    <property type="nucleotide sequence ID" value="NZ_BJMH01000010.1"/>
</dbReference>
<name>A0A4Y3PJH3_BREPA</name>